<proteinExistence type="predicted"/>
<sequence>MVDLIAQDRLQKERDSFIETIDESSILRLASSYHDGDECDFFQPPKCGRFIMSYYVRFANGDSWVVRVPISPCLAFDAQQLVEREVVTMQLRAPIDLVSQTAIPIPRVIAPDIDDEDDADIPSFVILEYVEGTPLSDVRIQGLSVEKRTTLYQGLADIYLQLRRLTFSELGVLALSEDDEVDVLQGPVSVEFNLQQLAGLQPSRVREVRGPRGPMRTATEYVSLLLAMAWNTFYSSPAVTQDHDDAEQTLYYLFQFDRFVRYRWFDKSLDHEPFVLCHGDLVDRNIIVDDDMRIVAVLGWEWSRVVPLQLFNPPLWLVSNSPELLASRQFYEYHVEELDKFITILRQREQAHFDSSQLADEWQGIHRNGGLLVAEALEKMDLEIIFYFGFRFCDDSQVPVDLVRQFMEDSPARADIVANKVREGELYDSQCQKLRLGEYSVDVNLE</sequence>
<gene>
    <name evidence="1" type="ORF">NCS57_00445400</name>
</gene>
<name>A0ACC0R6T7_9HYPO</name>
<evidence type="ECO:0000313" key="2">
    <source>
        <dbReference type="Proteomes" id="UP001065298"/>
    </source>
</evidence>
<reference evidence="1" key="1">
    <citation type="submission" date="2022-06" db="EMBL/GenBank/DDBJ databases">
        <title>Fusarium solani species complex genomes reveal bases of compartmentalisation and animal pathogenesis.</title>
        <authorList>
            <person name="Tsai I.J."/>
        </authorList>
    </citation>
    <scope>NUCLEOTIDE SEQUENCE</scope>
    <source>
        <strain evidence="1">Fu6.1</strain>
    </source>
</reference>
<protein>
    <submittedName>
        <fullName evidence="1">APH domain-containing protein</fullName>
    </submittedName>
</protein>
<comment type="caution">
    <text evidence="1">The sequence shown here is derived from an EMBL/GenBank/DDBJ whole genome shotgun (WGS) entry which is preliminary data.</text>
</comment>
<accession>A0ACC0R6T7</accession>
<organism evidence="1 2">
    <name type="scientific">Fusarium keratoplasticum</name>
    <dbReference type="NCBI Taxonomy" id="1328300"/>
    <lineage>
        <taxon>Eukaryota</taxon>
        <taxon>Fungi</taxon>
        <taxon>Dikarya</taxon>
        <taxon>Ascomycota</taxon>
        <taxon>Pezizomycotina</taxon>
        <taxon>Sordariomycetes</taxon>
        <taxon>Hypocreomycetidae</taxon>
        <taxon>Hypocreales</taxon>
        <taxon>Nectriaceae</taxon>
        <taxon>Fusarium</taxon>
        <taxon>Fusarium solani species complex</taxon>
    </lineage>
</organism>
<evidence type="ECO:0000313" key="1">
    <source>
        <dbReference type="EMBL" id="KAI8675442.1"/>
    </source>
</evidence>
<dbReference type="Proteomes" id="UP001065298">
    <property type="component" value="Chromosome 3"/>
</dbReference>
<dbReference type="EMBL" id="CM046505">
    <property type="protein sequence ID" value="KAI8675442.1"/>
    <property type="molecule type" value="Genomic_DNA"/>
</dbReference>
<keyword evidence="2" id="KW-1185">Reference proteome</keyword>